<sequence length="806" mass="89585">MFRALTGPLRSSSKCWRRRIPSNAQLYSRRCNSTTSFYGATGSSSQAVRSATAANGDDTLRLVFDSQPFWKEFSSKTSLSSATKRAGLLQNQFLTSPEGFHDFAIASLRRCQVIVERVLAASTFEQYTNVVKDCDRLSDMLCRVMDIAEFIRMNHPNPEFQAAAGDAHAMMFEYMNVLNTTPGLNEQLSRAAADPEISKHWTAEEKITAEILIADFAKSGIHLPPQQRKQFVELSSEINDLGVDFVQNPEPEKYKLSFPLKKLQGMDPMLLRRIRGITNATIPITDPYPQAALSTVRDEDVRKEVYQACRTASKQQIQRLEQLLEKRAELAKLTGFSSYGHMALCDKMSATPEAVNNFLVALNARNSGLVKNDLNKLFELKKSEHPQASALQPWDFSYYLYKYSLTHDVSRRSRAAGLLTSYFSLGTVIQGLSSLFNRLYGVRFVPSETLPGETWDPEVRRLNVVDENDNQVAVLYCDLFTRPGKSSTPTHFTLRCSRAISQAEIAETAAQSQGSASPHPNDGMATGRKDGSKELYQLPVVALICDFPLPPSGYGARPTLLSEHHVNTIFHEMGHAVHSILGRTDFQTISGTRCATDFAELPSVFNENFAFNPSVLSLYARHWETGKPISEELLQSVQKQSAARENLYGPVENENQILMALLDQAYHSSVAAGSNFDTTEIYRQVYNQFSSLPDPPELRTAWQGFFGHLFGYGATYYSYLLDRAIAGKIWSEVFRNGEAALDRNAGERMKNEVLKWGGGRNGWECVAGVLGDVPGNENGKLAAGGEAAMREVGSWGVGDPTDGELH</sequence>
<organism evidence="18 19">
    <name type="scientific">Ascosphaera apis ARSEF 7405</name>
    <dbReference type="NCBI Taxonomy" id="392613"/>
    <lineage>
        <taxon>Eukaryota</taxon>
        <taxon>Fungi</taxon>
        <taxon>Dikarya</taxon>
        <taxon>Ascomycota</taxon>
        <taxon>Pezizomycotina</taxon>
        <taxon>Eurotiomycetes</taxon>
        <taxon>Eurotiomycetidae</taxon>
        <taxon>Onygenales</taxon>
        <taxon>Ascosphaeraceae</taxon>
        <taxon>Ascosphaera</taxon>
    </lineage>
</organism>
<comment type="caution">
    <text evidence="18">The sequence shown here is derived from an EMBL/GenBank/DDBJ whole genome shotgun (WGS) entry which is preliminary data.</text>
</comment>
<feature type="region of interest" description="Disordered" evidence="16">
    <location>
        <begin position="507"/>
        <end position="530"/>
    </location>
</feature>
<evidence type="ECO:0000256" key="16">
    <source>
        <dbReference type="SAM" id="MobiDB-lite"/>
    </source>
</evidence>
<evidence type="ECO:0000256" key="11">
    <source>
        <dbReference type="ARBA" id="ARBA00023049"/>
    </source>
</evidence>
<dbReference type="Gene3D" id="1.10.1370.10">
    <property type="entry name" value="Neurolysin, domain 3"/>
    <property type="match status" value="1"/>
</dbReference>
<evidence type="ECO:0000256" key="5">
    <source>
        <dbReference type="ARBA" id="ARBA00018046"/>
    </source>
</evidence>
<dbReference type="InterPro" id="IPR024079">
    <property type="entry name" value="MetalloPept_cat_dom_sf"/>
</dbReference>
<evidence type="ECO:0000259" key="17">
    <source>
        <dbReference type="Pfam" id="PF01432"/>
    </source>
</evidence>
<reference evidence="18 19" key="1">
    <citation type="journal article" date="2016" name="Genome Biol. Evol.">
        <title>Divergent and convergent evolution of fungal pathogenicity.</title>
        <authorList>
            <person name="Shang Y."/>
            <person name="Xiao G."/>
            <person name="Zheng P."/>
            <person name="Cen K."/>
            <person name="Zhan S."/>
            <person name="Wang C."/>
        </authorList>
    </citation>
    <scope>NUCLEOTIDE SEQUENCE [LARGE SCALE GENOMIC DNA]</scope>
    <source>
        <strain evidence="18 19">ARSEF 7405</strain>
    </source>
</reference>
<evidence type="ECO:0000256" key="13">
    <source>
        <dbReference type="ARBA" id="ARBA00025208"/>
    </source>
</evidence>
<keyword evidence="10" id="KW-0809">Transit peptide</keyword>
<keyword evidence="8 15" id="KW-0378">Hydrolase</keyword>
<dbReference type="GO" id="GO:0046872">
    <property type="term" value="F:metal ion binding"/>
    <property type="evidence" value="ECO:0007669"/>
    <property type="project" value="UniProtKB-UniRule"/>
</dbReference>
<evidence type="ECO:0000256" key="3">
    <source>
        <dbReference type="ARBA" id="ARBA00006040"/>
    </source>
</evidence>
<evidence type="ECO:0000256" key="8">
    <source>
        <dbReference type="ARBA" id="ARBA00022801"/>
    </source>
</evidence>
<dbReference type="GO" id="GO:0004222">
    <property type="term" value="F:metalloendopeptidase activity"/>
    <property type="evidence" value="ECO:0007669"/>
    <property type="project" value="UniProtKB-EC"/>
</dbReference>
<keyword evidence="11 15" id="KW-0482">Metalloprotease</keyword>
<comment type="subcellular location">
    <subcellularLocation>
        <location evidence="2">Mitochondrion matrix</location>
    </subcellularLocation>
</comment>
<comment type="catalytic activity">
    <reaction evidence="1">
        <text>Release of an N-terminal octapeptide as second stage of processing of some proteins imported into the mitochondrion.</text>
        <dbReference type="EC" id="3.4.24.59"/>
    </reaction>
</comment>
<comment type="similarity">
    <text evidence="3 15">Belongs to the peptidase M3 family.</text>
</comment>
<keyword evidence="19" id="KW-1185">Reference proteome</keyword>
<evidence type="ECO:0000256" key="9">
    <source>
        <dbReference type="ARBA" id="ARBA00022833"/>
    </source>
</evidence>
<feature type="compositionally biased region" description="Polar residues" evidence="16">
    <location>
        <begin position="509"/>
        <end position="518"/>
    </location>
</feature>
<keyword evidence="12" id="KW-0496">Mitochondrion</keyword>
<dbReference type="InterPro" id="IPR045090">
    <property type="entry name" value="Pept_M3A_M3B"/>
</dbReference>
<protein>
    <recommendedName>
        <fullName evidence="5">Mitochondrial intermediate peptidase</fullName>
        <ecNumber evidence="4">3.4.24.59</ecNumber>
    </recommendedName>
    <alternativeName>
        <fullName evidence="14">Octapeptidyl aminopeptidase</fullName>
    </alternativeName>
</protein>
<dbReference type="InterPro" id="IPR024077">
    <property type="entry name" value="Neurolysin/TOP_dom2"/>
</dbReference>
<dbReference type="VEuPathDB" id="FungiDB:AAP_03180"/>
<dbReference type="PANTHER" id="PTHR11804">
    <property type="entry name" value="PROTEASE M3 THIMET OLIGOPEPTIDASE-RELATED"/>
    <property type="match status" value="1"/>
</dbReference>
<evidence type="ECO:0000256" key="2">
    <source>
        <dbReference type="ARBA" id="ARBA00004305"/>
    </source>
</evidence>
<evidence type="ECO:0000256" key="4">
    <source>
        <dbReference type="ARBA" id="ARBA00012441"/>
    </source>
</evidence>
<dbReference type="EC" id="3.4.24.59" evidence="4"/>
<evidence type="ECO:0000313" key="19">
    <source>
        <dbReference type="Proteomes" id="UP000242877"/>
    </source>
</evidence>
<dbReference type="Pfam" id="PF01432">
    <property type="entry name" value="Peptidase_M3"/>
    <property type="match status" value="1"/>
</dbReference>
<dbReference type="PANTHER" id="PTHR11804:SF79">
    <property type="entry name" value="MITOCHONDRIAL INTERMEDIATE PEPTIDASE"/>
    <property type="match status" value="1"/>
</dbReference>
<dbReference type="InterPro" id="IPR033851">
    <property type="entry name" value="M3A_MIP"/>
</dbReference>
<name>A0A167YZJ1_9EURO</name>
<dbReference type="OrthoDB" id="17530at2759"/>
<dbReference type="GO" id="GO:0006627">
    <property type="term" value="P:protein processing involved in protein targeting to mitochondrion"/>
    <property type="evidence" value="ECO:0007669"/>
    <property type="project" value="TreeGrafter"/>
</dbReference>
<evidence type="ECO:0000256" key="15">
    <source>
        <dbReference type="RuleBase" id="RU003435"/>
    </source>
</evidence>
<dbReference type="Gene3D" id="3.40.390.10">
    <property type="entry name" value="Collagenase (Catalytic Domain)"/>
    <property type="match status" value="1"/>
</dbReference>
<keyword evidence="9 15" id="KW-0862">Zinc</keyword>
<accession>A0A167YZJ1</accession>
<dbReference type="Proteomes" id="UP000242877">
    <property type="component" value="Unassembled WGS sequence"/>
</dbReference>
<evidence type="ECO:0000256" key="10">
    <source>
        <dbReference type="ARBA" id="ARBA00022946"/>
    </source>
</evidence>
<evidence type="ECO:0000256" key="12">
    <source>
        <dbReference type="ARBA" id="ARBA00023128"/>
    </source>
</evidence>
<dbReference type="InterPro" id="IPR001567">
    <property type="entry name" value="Pept_M3A_M3B_dom"/>
</dbReference>
<dbReference type="EMBL" id="AZGZ01000012">
    <property type="protein sequence ID" value="KZZ91961.1"/>
    <property type="molecule type" value="Genomic_DNA"/>
</dbReference>
<comment type="cofactor">
    <cofactor evidence="15">
        <name>Zn(2+)</name>
        <dbReference type="ChEBI" id="CHEBI:29105"/>
    </cofactor>
    <text evidence="15">Binds 1 zinc ion.</text>
</comment>
<evidence type="ECO:0000256" key="1">
    <source>
        <dbReference type="ARBA" id="ARBA00000436"/>
    </source>
</evidence>
<keyword evidence="7 15" id="KW-0479">Metal-binding</keyword>
<dbReference type="CDD" id="cd06457">
    <property type="entry name" value="M3A_MIP"/>
    <property type="match status" value="1"/>
</dbReference>
<evidence type="ECO:0000256" key="14">
    <source>
        <dbReference type="ARBA" id="ARBA00032470"/>
    </source>
</evidence>
<keyword evidence="6 15" id="KW-0645">Protease</keyword>
<evidence type="ECO:0000256" key="7">
    <source>
        <dbReference type="ARBA" id="ARBA00022723"/>
    </source>
</evidence>
<dbReference type="GO" id="GO:0005759">
    <property type="term" value="C:mitochondrial matrix"/>
    <property type="evidence" value="ECO:0007669"/>
    <property type="project" value="UniProtKB-SubCell"/>
</dbReference>
<evidence type="ECO:0000256" key="6">
    <source>
        <dbReference type="ARBA" id="ARBA00022670"/>
    </source>
</evidence>
<gene>
    <name evidence="18" type="ORF">AAP_03180</name>
</gene>
<comment type="function">
    <text evidence="13">Cleaves proteins, imported into the mitochondrion, to their mature size. While most mitochondrial precursor proteins are processed to the mature form in one step by mitochondrial processing peptidase (MPP), the sequential cleavage by MIP of an octapeptide after initial processing by MPP is a required step for a subgroup of nuclear-encoded precursor proteins destined for the matrix or the inner membrane.</text>
</comment>
<proteinExistence type="inferred from homology"/>
<dbReference type="GO" id="GO:0006518">
    <property type="term" value="P:peptide metabolic process"/>
    <property type="evidence" value="ECO:0007669"/>
    <property type="project" value="TreeGrafter"/>
</dbReference>
<evidence type="ECO:0000313" key="18">
    <source>
        <dbReference type="EMBL" id="KZZ91961.1"/>
    </source>
</evidence>
<dbReference type="AlphaFoldDB" id="A0A167YZJ1"/>
<feature type="domain" description="Peptidase M3A/M3B catalytic" evidence="17">
    <location>
        <begin position="295"/>
        <end position="777"/>
    </location>
</feature>
<dbReference type="SUPFAM" id="SSF55486">
    <property type="entry name" value="Metalloproteases ('zincins'), catalytic domain"/>
    <property type="match status" value="1"/>
</dbReference>